<evidence type="ECO:0000256" key="10">
    <source>
        <dbReference type="ARBA" id="ARBA00023180"/>
    </source>
</evidence>
<dbReference type="FunFam" id="3.80.10.10:FF:000727">
    <property type="entry name" value="Toll-like protein"/>
    <property type="match status" value="1"/>
</dbReference>
<comment type="similarity">
    <text evidence="2">Belongs to the Toll-like receptor family.</text>
</comment>
<feature type="domain" description="TIR" evidence="12">
    <location>
        <begin position="798"/>
        <end position="934"/>
    </location>
</feature>
<dbReference type="GO" id="GO:0005886">
    <property type="term" value="C:plasma membrane"/>
    <property type="evidence" value="ECO:0007669"/>
    <property type="project" value="TreeGrafter"/>
</dbReference>
<dbReference type="Pfam" id="PF13855">
    <property type="entry name" value="LRR_8"/>
    <property type="match status" value="3"/>
</dbReference>
<evidence type="ECO:0000313" key="14">
    <source>
        <dbReference type="Proteomes" id="UP001168821"/>
    </source>
</evidence>
<name>A0AA38I4N5_9CUCU</name>
<keyword evidence="7 11" id="KW-1133">Transmembrane helix</keyword>
<dbReference type="FunFam" id="3.80.10.10:FF:001164">
    <property type="entry name" value="GH01279p"/>
    <property type="match status" value="1"/>
</dbReference>
<evidence type="ECO:0000313" key="13">
    <source>
        <dbReference type="EMBL" id="KAJ3649270.1"/>
    </source>
</evidence>
<dbReference type="Proteomes" id="UP001168821">
    <property type="component" value="Unassembled WGS sequence"/>
</dbReference>
<dbReference type="SMART" id="SM00369">
    <property type="entry name" value="LRR_TYP"/>
    <property type="match status" value="12"/>
</dbReference>
<dbReference type="Gene3D" id="3.80.10.10">
    <property type="entry name" value="Ribonuclease Inhibitor"/>
    <property type="match status" value="4"/>
</dbReference>
<dbReference type="InterPro" id="IPR035897">
    <property type="entry name" value="Toll_tir_struct_dom_sf"/>
</dbReference>
<protein>
    <recommendedName>
        <fullName evidence="12">TIR domain-containing protein</fullName>
    </recommendedName>
</protein>
<organism evidence="13 14">
    <name type="scientific">Zophobas morio</name>
    <dbReference type="NCBI Taxonomy" id="2755281"/>
    <lineage>
        <taxon>Eukaryota</taxon>
        <taxon>Metazoa</taxon>
        <taxon>Ecdysozoa</taxon>
        <taxon>Arthropoda</taxon>
        <taxon>Hexapoda</taxon>
        <taxon>Insecta</taxon>
        <taxon>Pterygota</taxon>
        <taxon>Neoptera</taxon>
        <taxon>Endopterygota</taxon>
        <taxon>Coleoptera</taxon>
        <taxon>Polyphaga</taxon>
        <taxon>Cucujiformia</taxon>
        <taxon>Tenebrionidae</taxon>
        <taxon>Zophobas</taxon>
    </lineage>
</organism>
<dbReference type="SMART" id="SM00365">
    <property type="entry name" value="LRR_SD22"/>
    <property type="match status" value="6"/>
</dbReference>
<accession>A0AA38I4N5</accession>
<dbReference type="AlphaFoldDB" id="A0AA38I4N5"/>
<evidence type="ECO:0000256" key="2">
    <source>
        <dbReference type="ARBA" id="ARBA00009634"/>
    </source>
</evidence>
<dbReference type="EMBL" id="JALNTZ010000006">
    <property type="protein sequence ID" value="KAJ3649270.1"/>
    <property type="molecule type" value="Genomic_DNA"/>
</dbReference>
<evidence type="ECO:0000256" key="9">
    <source>
        <dbReference type="ARBA" id="ARBA00023170"/>
    </source>
</evidence>
<dbReference type="SUPFAM" id="SSF52058">
    <property type="entry name" value="L domain-like"/>
    <property type="match status" value="3"/>
</dbReference>
<dbReference type="InterPro" id="IPR000483">
    <property type="entry name" value="Cys-rich_flank_reg_C"/>
</dbReference>
<dbReference type="GO" id="GO:0007165">
    <property type="term" value="P:signal transduction"/>
    <property type="evidence" value="ECO:0007669"/>
    <property type="project" value="InterPro"/>
</dbReference>
<dbReference type="PRINTS" id="PR01537">
    <property type="entry name" value="INTRLKN1R1F"/>
</dbReference>
<dbReference type="InterPro" id="IPR000157">
    <property type="entry name" value="TIR_dom"/>
</dbReference>
<keyword evidence="10" id="KW-0325">Glycoprotein</keyword>
<keyword evidence="9" id="KW-0675">Receptor</keyword>
<evidence type="ECO:0000256" key="4">
    <source>
        <dbReference type="ARBA" id="ARBA00022692"/>
    </source>
</evidence>
<dbReference type="SMART" id="SM00082">
    <property type="entry name" value="LRRCT"/>
    <property type="match status" value="2"/>
</dbReference>
<dbReference type="Gene3D" id="3.40.50.10140">
    <property type="entry name" value="Toll/interleukin-1 receptor homology (TIR) domain"/>
    <property type="match status" value="1"/>
</dbReference>
<dbReference type="PROSITE" id="PS51450">
    <property type="entry name" value="LRR"/>
    <property type="match status" value="4"/>
</dbReference>
<evidence type="ECO:0000256" key="1">
    <source>
        <dbReference type="ARBA" id="ARBA00004479"/>
    </source>
</evidence>
<evidence type="ECO:0000256" key="8">
    <source>
        <dbReference type="ARBA" id="ARBA00023136"/>
    </source>
</evidence>
<evidence type="ECO:0000256" key="6">
    <source>
        <dbReference type="ARBA" id="ARBA00022737"/>
    </source>
</evidence>
<dbReference type="Pfam" id="PF01582">
    <property type="entry name" value="TIR"/>
    <property type="match status" value="1"/>
</dbReference>
<dbReference type="SUPFAM" id="SSF52200">
    <property type="entry name" value="Toll/Interleukin receptor TIR domain"/>
    <property type="match status" value="1"/>
</dbReference>
<keyword evidence="14" id="KW-1185">Reference proteome</keyword>
<keyword evidence="4 11" id="KW-0812">Transmembrane</keyword>
<dbReference type="InterPro" id="IPR001611">
    <property type="entry name" value="Leu-rich_rpt"/>
</dbReference>
<sequence length="941" mass="109188">MQYTVTQSDDETKCFQPTKEEMTFLCPVDYYQRGGFEMSMTRTNEVTIQCAHLEKFKVNRMPKIQLQKINLLTFKSCPSPENGFQAVLDWFSTTKLIVLEIEYQVNPEKLTKEVFQNLQFLRYLKLGNNRFNVLEEDIFTNTPNLFALELRHNNLTQLSTKLFEELRVLEWLDLADNRIEKIPCGLFRSLKKLQYLHLWGNNIKFIDKCSFQRLSDLEFLDLSGNEIEALSDNVFKDLRQLMNLSLAGNKINAISSNMFRFSANLHSVILRNNPNLIVGEYLFSNFSFLQEVDMSNCNLGNISENIFENSRKMRIVDLRNNNLREIPQNLFRDLFLLETIDISHNRIKGVENTFTSLIKLKILFLQHNVIENITENTFSDLVRLEELNLEQNKIKYINPMAFYNNGYLRIINLSRNLYSGEDTILKDLVYLEAVDFSYNFIDQIEKVITLDNKVMLETLNLRGNFITKVTLSYLEGPGGVDIDLTFNNITVVSFKNIDRENGTNNSILRLGHNPLHCDCHNYDLFKYFNGEVSDKVLMKFDIRTENVACATPKILRKKTPKVLKLWSLVCPLENLTRKTGCPKICQCSWRPIDGSVIIDCANRNLTKFPKIVTNSFRWINFSNIEINVTNNNIVLINLTKYDEITKLYMSHNKLKTIAGIPRRLKVLELDHNDLSALSSDVLRTLDTSHLVNVSLKHNPWICTCGSEVLTNFVRKHAKIMDFKQIYCVNSTILLVSLNQNDLCKDITLIVTVVVISLLLLPAVFSALFYKFQQPIKVWMFSKNLCLWWVAEEDLDRNKVFDAFISYSSKDVDFIVETLIPELEKGPEDYKLCVDFRNWTPGELISSNIVKSINESKRTIIILSQNFLESVWGLSEFKQAHAEAMAAGRCIVIIIIYGNTDVGQIEDEELKLYLKTNTYLTWGEPYFWAKLRYALPHKNNNR</sequence>
<proteinExistence type="inferred from homology"/>
<dbReference type="PANTHER" id="PTHR24365:SF541">
    <property type="entry name" value="PROTEIN TOLL-RELATED"/>
    <property type="match status" value="1"/>
</dbReference>
<dbReference type="GO" id="GO:0038023">
    <property type="term" value="F:signaling receptor activity"/>
    <property type="evidence" value="ECO:0007669"/>
    <property type="project" value="TreeGrafter"/>
</dbReference>
<comment type="caution">
    <text evidence="13">The sequence shown here is derived from an EMBL/GenBank/DDBJ whole genome shotgun (WGS) entry which is preliminary data.</text>
</comment>
<comment type="subcellular location">
    <subcellularLocation>
        <location evidence="1">Membrane</location>
        <topology evidence="1">Single-pass type I membrane protein</topology>
    </subcellularLocation>
</comment>
<dbReference type="InterPro" id="IPR032675">
    <property type="entry name" value="LRR_dom_sf"/>
</dbReference>
<gene>
    <name evidence="13" type="ORF">Zmor_021023</name>
</gene>
<evidence type="ECO:0000259" key="12">
    <source>
        <dbReference type="PROSITE" id="PS50104"/>
    </source>
</evidence>
<dbReference type="InterPro" id="IPR003591">
    <property type="entry name" value="Leu-rich_rpt_typical-subtyp"/>
</dbReference>
<keyword evidence="6" id="KW-0677">Repeat</keyword>
<feature type="transmembrane region" description="Helical" evidence="11">
    <location>
        <begin position="746"/>
        <end position="769"/>
    </location>
</feature>
<evidence type="ECO:0000256" key="7">
    <source>
        <dbReference type="ARBA" id="ARBA00022989"/>
    </source>
</evidence>
<dbReference type="PANTHER" id="PTHR24365">
    <property type="entry name" value="TOLL-LIKE RECEPTOR"/>
    <property type="match status" value="1"/>
</dbReference>
<dbReference type="PROSITE" id="PS50104">
    <property type="entry name" value="TIR"/>
    <property type="match status" value="1"/>
</dbReference>
<reference evidence="13" key="1">
    <citation type="journal article" date="2023" name="G3 (Bethesda)">
        <title>Whole genome assemblies of Zophobas morio and Tenebrio molitor.</title>
        <authorList>
            <person name="Kaur S."/>
            <person name="Stinson S.A."/>
            <person name="diCenzo G.C."/>
        </authorList>
    </citation>
    <scope>NUCLEOTIDE SEQUENCE</scope>
    <source>
        <strain evidence="13">QUZm001</strain>
    </source>
</reference>
<dbReference type="SMART" id="SM00255">
    <property type="entry name" value="TIR"/>
    <property type="match status" value="1"/>
</dbReference>
<evidence type="ECO:0000256" key="11">
    <source>
        <dbReference type="SAM" id="Phobius"/>
    </source>
</evidence>
<evidence type="ECO:0000256" key="5">
    <source>
        <dbReference type="ARBA" id="ARBA00022729"/>
    </source>
</evidence>
<keyword evidence="3" id="KW-0433">Leucine-rich repeat</keyword>
<keyword evidence="5" id="KW-0732">Signal</keyword>
<evidence type="ECO:0000256" key="3">
    <source>
        <dbReference type="ARBA" id="ARBA00022614"/>
    </source>
</evidence>
<keyword evidence="8 11" id="KW-0472">Membrane</keyword>